<gene>
    <name evidence="6" type="ORF">H3309_16260</name>
</gene>
<dbReference type="Gene3D" id="1.20.120.550">
    <property type="entry name" value="Membrane associated eicosanoid/glutathione metabolism-like domain"/>
    <property type="match status" value="1"/>
</dbReference>
<dbReference type="AlphaFoldDB" id="A0A7G5IHI5"/>
<comment type="subcellular location">
    <subcellularLocation>
        <location evidence="1">Membrane</location>
    </subcellularLocation>
</comment>
<protein>
    <submittedName>
        <fullName evidence="6">MAPEG family protein</fullName>
    </submittedName>
</protein>
<accession>A0A7G5IHI5</accession>
<keyword evidence="7" id="KW-1185">Reference proteome</keyword>
<feature type="transmembrane region" description="Helical" evidence="5">
    <location>
        <begin position="79"/>
        <end position="105"/>
    </location>
</feature>
<evidence type="ECO:0000256" key="4">
    <source>
        <dbReference type="ARBA" id="ARBA00023136"/>
    </source>
</evidence>
<dbReference type="RefSeq" id="WP_182296093.1">
    <property type="nucleotide sequence ID" value="NZ_CP059851.1"/>
</dbReference>
<dbReference type="Proteomes" id="UP000515292">
    <property type="component" value="Chromosome"/>
</dbReference>
<dbReference type="InterPro" id="IPR023352">
    <property type="entry name" value="MAPEG-like_dom_sf"/>
</dbReference>
<feature type="transmembrane region" description="Helical" evidence="5">
    <location>
        <begin position="12"/>
        <end position="33"/>
    </location>
</feature>
<dbReference type="KEGG" id="sand:H3309_16260"/>
<keyword evidence="2 5" id="KW-0812">Transmembrane</keyword>
<evidence type="ECO:0000313" key="6">
    <source>
        <dbReference type="EMBL" id="QMW22827.1"/>
    </source>
</evidence>
<evidence type="ECO:0000256" key="5">
    <source>
        <dbReference type="SAM" id="Phobius"/>
    </source>
</evidence>
<feature type="transmembrane region" description="Helical" evidence="5">
    <location>
        <begin position="125"/>
        <end position="144"/>
    </location>
</feature>
<keyword evidence="3 5" id="KW-1133">Transmembrane helix</keyword>
<evidence type="ECO:0000256" key="2">
    <source>
        <dbReference type="ARBA" id="ARBA00022692"/>
    </source>
</evidence>
<dbReference type="GO" id="GO:0016020">
    <property type="term" value="C:membrane"/>
    <property type="evidence" value="ECO:0007669"/>
    <property type="project" value="UniProtKB-SubCell"/>
</dbReference>
<evidence type="ECO:0000256" key="3">
    <source>
        <dbReference type="ARBA" id="ARBA00022989"/>
    </source>
</evidence>
<sequence length="147" mass="16285">MIETISNPHAVSILHAVIGMGMLSLLMFLWMYATRLPAFSRAKLDPQEAMHPGSYHDRIPSEVRRVADNYNHLFEAPTLFYAIALTVVLLGLADPVHAACAWAYLGLRVLHSLVQATINKVALRFLLFALSWLAMGVMIVRAALSSL</sequence>
<dbReference type="InterPro" id="IPR001129">
    <property type="entry name" value="Membr-assoc_MAPEG"/>
</dbReference>
<proteinExistence type="predicted"/>
<organism evidence="6 7">
    <name type="scientific">Sandaracinobacteroides saxicola</name>
    <dbReference type="NCBI Taxonomy" id="2759707"/>
    <lineage>
        <taxon>Bacteria</taxon>
        <taxon>Pseudomonadati</taxon>
        <taxon>Pseudomonadota</taxon>
        <taxon>Alphaproteobacteria</taxon>
        <taxon>Sphingomonadales</taxon>
        <taxon>Sphingosinicellaceae</taxon>
        <taxon>Sandaracinobacteroides</taxon>
    </lineage>
</organism>
<dbReference type="EMBL" id="CP059851">
    <property type="protein sequence ID" value="QMW22827.1"/>
    <property type="molecule type" value="Genomic_DNA"/>
</dbReference>
<keyword evidence="4 5" id="KW-0472">Membrane</keyword>
<reference evidence="6 7" key="1">
    <citation type="submission" date="2020-07" db="EMBL/GenBank/DDBJ databases">
        <title>Complete genome sequence for Sandaracinobacter sp. M6.</title>
        <authorList>
            <person name="Tang Y."/>
            <person name="Liu Q."/>
            <person name="Guo Z."/>
            <person name="Lei P."/>
            <person name="Huang B."/>
        </authorList>
    </citation>
    <scope>NUCLEOTIDE SEQUENCE [LARGE SCALE GENOMIC DNA]</scope>
    <source>
        <strain evidence="6 7">M6</strain>
    </source>
</reference>
<name>A0A7G5IHI5_9SPHN</name>
<evidence type="ECO:0000313" key="7">
    <source>
        <dbReference type="Proteomes" id="UP000515292"/>
    </source>
</evidence>
<evidence type="ECO:0000256" key="1">
    <source>
        <dbReference type="ARBA" id="ARBA00004370"/>
    </source>
</evidence>
<dbReference type="Pfam" id="PF01124">
    <property type="entry name" value="MAPEG"/>
    <property type="match status" value="1"/>
</dbReference>
<dbReference type="SUPFAM" id="SSF161084">
    <property type="entry name" value="MAPEG domain-like"/>
    <property type="match status" value="1"/>
</dbReference>